<dbReference type="PANTHER" id="PTHR36182:SF1">
    <property type="entry name" value="PROTEIN, PUTATIVE (AFU_ORTHOLOGUE AFUA_6G10930)-RELATED"/>
    <property type="match status" value="1"/>
</dbReference>
<dbReference type="OrthoDB" id="2342176at2759"/>
<dbReference type="PANTHER" id="PTHR36182">
    <property type="entry name" value="PROTEIN, PUTATIVE (AFU_ORTHOLOGUE AFUA_6G10930)-RELATED"/>
    <property type="match status" value="1"/>
</dbReference>
<evidence type="ECO:0000313" key="2">
    <source>
        <dbReference type="EMBL" id="KAJ2751363.1"/>
    </source>
</evidence>
<keyword evidence="1" id="KW-0732">Signal</keyword>
<evidence type="ECO:0008006" key="4">
    <source>
        <dbReference type="Google" id="ProtNLM"/>
    </source>
</evidence>
<dbReference type="Proteomes" id="UP001140011">
    <property type="component" value="Unassembled WGS sequence"/>
</dbReference>
<name>A0A9W8L9Z1_9FUNG</name>
<dbReference type="Gene3D" id="2.70.50.70">
    <property type="match status" value="1"/>
</dbReference>
<comment type="caution">
    <text evidence="2">The sequence shown here is derived from an EMBL/GenBank/DDBJ whole genome shotgun (WGS) entry which is preliminary data.</text>
</comment>
<evidence type="ECO:0000313" key="3">
    <source>
        <dbReference type="Proteomes" id="UP001140011"/>
    </source>
</evidence>
<dbReference type="AlphaFoldDB" id="A0A9W8L9Z1"/>
<proteinExistence type="predicted"/>
<feature type="chain" id="PRO_5040879058" description="Lytic polysaccharide monooxygenase" evidence="1">
    <location>
        <begin position="21"/>
        <end position="248"/>
    </location>
</feature>
<sequence>MRSMFCRLAALMVMATSVWTHMSMITPCPRYNSLGVGCPALPPGQAIDYNESSPIASGGVALQPFCKYATPWPTPAARWTAGQSITVDFAEYGSEHDGGMCEWSLSYDNGKSFVVINRVLGRCFFDAQNNYVFNYTFTLPANVPGSDSAIFAWSWVNAMGNREFYMNCADVVIDGTSESFSGPQMTVLNYPGYPTVPEFMGNYSTGLEYYNNAPTITVYAKVNQTTTTSTATSMTAYPPQSSPPSTMT</sequence>
<feature type="signal peptide" evidence="1">
    <location>
        <begin position="1"/>
        <end position="20"/>
    </location>
</feature>
<reference evidence="2" key="1">
    <citation type="submission" date="2022-07" db="EMBL/GenBank/DDBJ databases">
        <title>Phylogenomic reconstructions and comparative analyses of Kickxellomycotina fungi.</title>
        <authorList>
            <person name="Reynolds N.K."/>
            <person name="Stajich J.E."/>
            <person name="Barry K."/>
            <person name="Grigoriev I.V."/>
            <person name="Crous P."/>
            <person name="Smith M.E."/>
        </authorList>
    </citation>
    <scope>NUCLEOTIDE SEQUENCE</scope>
    <source>
        <strain evidence="2">BCRC 34297</strain>
    </source>
</reference>
<accession>A0A9W8L9Z1</accession>
<gene>
    <name evidence="2" type="ORF">GGI19_004528</name>
</gene>
<protein>
    <recommendedName>
        <fullName evidence="4">Lytic polysaccharide monooxygenase</fullName>
    </recommendedName>
</protein>
<organism evidence="2 3">
    <name type="scientific">Coemansia pectinata</name>
    <dbReference type="NCBI Taxonomy" id="1052879"/>
    <lineage>
        <taxon>Eukaryota</taxon>
        <taxon>Fungi</taxon>
        <taxon>Fungi incertae sedis</taxon>
        <taxon>Zoopagomycota</taxon>
        <taxon>Kickxellomycotina</taxon>
        <taxon>Kickxellomycetes</taxon>
        <taxon>Kickxellales</taxon>
        <taxon>Kickxellaceae</taxon>
        <taxon>Coemansia</taxon>
    </lineage>
</organism>
<evidence type="ECO:0000256" key="1">
    <source>
        <dbReference type="SAM" id="SignalP"/>
    </source>
</evidence>
<dbReference type="EMBL" id="JANBUH010000411">
    <property type="protein sequence ID" value="KAJ2751363.1"/>
    <property type="molecule type" value="Genomic_DNA"/>
</dbReference>
<keyword evidence="3" id="KW-1185">Reference proteome</keyword>